<feature type="region of interest" description="Disordered" evidence="1">
    <location>
        <begin position="207"/>
        <end position="292"/>
    </location>
</feature>
<accession>A0A9W7Y863</accession>
<proteinExistence type="predicted"/>
<organism evidence="2 3">
    <name type="scientific">Coemansia biformis</name>
    <dbReference type="NCBI Taxonomy" id="1286918"/>
    <lineage>
        <taxon>Eukaryota</taxon>
        <taxon>Fungi</taxon>
        <taxon>Fungi incertae sedis</taxon>
        <taxon>Zoopagomycota</taxon>
        <taxon>Kickxellomycotina</taxon>
        <taxon>Kickxellomycetes</taxon>
        <taxon>Kickxellales</taxon>
        <taxon>Kickxellaceae</taxon>
        <taxon>Coemansia</taxon>
    </lineage>
</organism>
<dbReference type="EMBL" id="JANBOI010000334">
    <property type="protein sequence ID" value="KAJ1731394.1"/>
    <property type="molecule type" value="Genomic_DNA"/>
</dbReference>
<gene>
    <name evidence="2" type="primary">PTH2_1</name>
    <name evidence="2" type="ORF">LPJ61_002558</name>
</gene>
<feature type="compositionally biased region" description="Low complexity" evidence="1">
    <location>
        <begin position="365"/>
        <end position="383"/>
    </location>
</feature>
<dbReference type="Proteomes" id="UP001143981">
    <property type="component" value="Unassembled WGS sequence"/>
</dbReference>
<comment type="caution">
    <text evidence="2">The sequence shown here is derived from an EMBL/GenBank/DDBJ whole genome shotgun (WGS) entry which is preliminary data.</text>
</comment>
<sequence length="508" mass="55142">MTETYHGFVDTAFDALLLFDACCNGLLPRVQRRFGDRERQTIRPGAVYVWDEEETGMRRWTDGRTWSPSRVHGCFLIYYELEGRRHQFVNRNGQGAGRRARNSPRSAQSKASSSSPSSSPSSSLFASYDPCPPNVVQKEQGLIKKALSLCTNNKKRLHLVCYYSREDVESGRLVSPTNDPRFAGVQVQEERYPELANGLGRFDRYGSSRARSSGGSRLWKVASPESSPGRWNAPAAYMGSPASVESRPGPCPTDMHRSPGGFGPYSGQPHPADGLASSTVGPGTAPPPPLTAPPPPPFLVPPSHPHMYGLPSPCTAVTEPPRPEAGEYCQERPAARLASAPYIQHAHVYSTAPLPAMGPPGSGMGPKQQQPQQQRLHHQALPPSQAPPMPMWQRSEAPQAYAIPPHAGPRRASHAPPEASWGDGTKGLMIQTSEGTAMPTFQAPHPHPHPHPQRPVIKLPPIERLQVGPAIPAAWGKGGEGTALTAEGANRMNSEDMRLLASFRLSLQ</sequence>
<protein>
    <submittedName>
        <fullName evidence="2">Gluconate transport-inducing protein</fullName>
    </submittedName>
</protein>
<name>A0A9W7Y863_9FUNG</name>
<dbReference type="Pfam" id="PF09729">
    <property type="entry name" value="Gti1_Pac2"/>
    <property type="match status" value="1"/>
</dbReference>
<dbReference type="GO" id="GO:0003677">
    <property type="term" value="F:DNA binding"/>
    <property type="evidence" value="ECO:0007669"/>
    <property type="project" value="TreeGrafter"/>
</dbReference>
<feature type="region of interest" description="Disordered" evidence="1">
    <location>
        <begin position="353"/>
        <end position="426"/>
    </location>
</feature>
<feature type="region of interest" description="Disordered" evidence="1">
    <location>
        <begin position="90"/>
        <end position="126"/>
    </location>
</feature>
<evidence type="ECO:0000313" key="3">
    <source>
        <dbReference type="Proteomes" id="UP001143981"/>
    </source>
</evidence>
<dbReference type="InterPro" id="IPR018608">
    <property type="entry name" value="Gti1/Pac2"/>
</dbReference>
<feature type="compositionally biased region" description="Low complexity" evidence="1">
    <location>
        <begin position="207"/>
        <end position="217"/>
    </location>
</feature>
<feature type="compositionally biased region" description="Low complexity" evidence="1">
    <location>
        <begin position="103"/>
        <end position="126"/>
    </location>
</feature>
<evidence type="ECO:0000256" key="1">
    <source>
        <dbReference type="SAM" id="MobiDB-lite"/>
    </source>
</evidence>
<reference evidence="2" key="1">
    <citation type="submission" date="2022-07" db="EMBL/GenBank/DDBJ databases">
        <title>Phylogenomic reconstructions and comparative analyses of Kickxellomycotina fungi.</title>
        <authorList>
            <person name="Reynolds N.K."/>
            <person name="Stajich J.E."/>
            <person name="Barry K."/>
            <person name="Grigoriev I.V."/>
            <person name="Crous P."/>
            <person name="Smith M.E."/>
        </authorList>
    </citation>
    <scope>NUCLEOTIDE SEQUENCE</scope>
    <source>
        <strain evidence="2">BCRC 34381</strain>
    </source>
</reference>
<dbReference type="OrthoDB" id="5572844at2759"/>
<dbReference type="PANTHER" id="PTHR28027">
    <property type="entry name" value="TRANSCRIPTIONAL REGULATOR MIT1"/>
    <property type="match status" value="1"/>
</dbReference>
<keyword evidence="3" id="KW-1185">Reference proteome</keyword>
<evidence type="ECO:0000313" key="2">
    <source>
        <dbReference type="EMBL" id="KAJ1731394.1"/>
    </source>
</evidence>
<dbReference type="AlphaFoldDB" id="A0A9W7Y863"/>
<dbReference type="PANTHER" id="PTHR28027:SF1">
    <property type="entry name" value="CAMP INDEPENDENT REGULATORY PROTEIN (AFU_ORTHOLOGUE AFUA_3G09640)"/>
    <property type="match status" value="1"/>
</dbReference>